<feature type="chain" id="PRO_5019468174" description="DUF3015 domain-containing protein" evidence="1">
    <location>
        <begin position="21"/>
        <end position="133"/>
    </location>
</feature>
<dbReference type="Proteomes" id="UP000291106">
    <property type="component" value="Chromosome"/>
</dbReference>
<gene>
    <name evidence="2" type="ORF">EXU30_03775</name>
</gene>
<dbReference type="KEGG" id="smai:EXU30_03775"/>
<protein>
    <recommendedName>
        <fullName evidence="4">DUF3015 domain-containing protein</fullName>
    </recommendedName>
</protein>
<reference evidence="2 3" key="1">
    <citation type="submission" date="2019-02" db="EMBL/GenBank/DDBJ databases">
        <title>Shewanella sp. D4-2 isolated from Dokdo Island.</title>
        <authorList>
            <person name="Baek K."/>
        </authorList>
    </citation>
    <scope>NUCLEOTIDE SEQUENCE [LARGE SCALE GENOMIC DNA]</scope>
    <source>
        <strain evidence="2 3">D4-2</strain>
    </source>
</reference>
<accession>A0A411PEJ0</accession>
<evidence type="ECO:0000256" key="1">
    <source>
        <dbReference type="SAM" id="SignalP"/>
    </source>
</evidence>
<dbReference type="AlphaFoldDB" id="A0A411PEJ0"/>
<name>A0A411PEJ0_9GAMM</name>
<dbReference type="OrthoDB" id="9799980at2"/>
<proteinExistence type="predicted"/>
<evidence type="ECO:0000313" key="2">
    <source>
        <dbReference type="EMBL" id="QBF81914.1"/>
    </source>
</evidence>
<dbReference type="EMBL" id="CP036200">
    <property type="protein sequence ID" value="QBF81914.1"/>
    <property type="molecule type" value="Genomic_DNA"/>
</dbReference>
<keyword evidence="1" id="KW-0732">Signal</keyword>
<dbReference type="RefSeq" id="WP_130597888.1">
    <property type="nucleotide sequence ID" value="NZ_CP036200.1"/>
</dbReference>
<organism evidence="2 3">
    <name type="scientific">Shewanella maritima</name>
    <dbReference type="NCBI Taxonomy" id="2520507"/>
    <lineage>
        <taxon>Bacteria</taxon>
        <taxon>Pseudomonadati</taxon>
        <taxon>Pseudomonadota</taxon>
        <taxon>Gammaproteobacteria</taxon>
        <taxon>Alteromonadales</taxon>
        <taxon>Shewanellaceae</taxon>
        <taxon>Shewanella</taxon>
    </lineage>
</organism>
<evidence type="ECO:0000313" key="3">
    <source>
        <dbReference type="Proteomes" id="UP000291106"/>
    </source>
</evidence>
<feature type="signal peptide" evidence="1">
    <location>
        <begin position="1"/>
        <end position="20"/>
    </location>
</feature>
<evidence type="ECO:0008006" key="4">
    <source>
        <dbReference type="Google" id="ProtNLM"/>
    </source>
</evidence>
<keyword evidence="3" id="KW-1185">Reference proteome</keyword>
<sequence>MLRTPSILLAGLVFSFSSFADEFGQNAKLFLVGGGLKTCSSMSPIQCLSDDFIHESDKSRPLYQVSKDNIDFLFQHWAQGHLEHQKHSLKRLLIDMHRDNPGVLTKSRLRSLWLANGAKSWLINWPIVSFICC</sequence>